<proteinExistence type="predicted"/>
<dbReference type="Pfam" id="PF00356">
    <property type="entry name" value="LacI"/>
    <property type="match status" value="1"/>
</dbReference>
<dbReference type="RefSeq" id="WP_094405241.1">
    <property type="nucleotide sequence ID" value="NZ_NMVN01000016.1"/>
</dbReference>
<dbReference type="InterPro" id="IPR046335">
    <property type="entry name" value="LacI/GalR-like_sensor"/>
</dbReference>
<dbReference type="Proteomes" id="UP000215896">
    <property type="component" value="Unassembled WGS sequence"/>
</dbReference>
<dbReference type="CDD" id="cd06267">
    <property type="entry name" value="PBP1_LacI_sugar_binding-like"/>
    <property type="match status" value="1"/>
</dbReference>
<evidence type="ECO:0000259" key="4">
    <source>
        <dbReference type="PROSITE" id="PS50932"/>
    </source>
</evidence>
<accession>A0A255GF25</accession>
<comment type="caution">
    <text evidence="5">The sequence shown here is derived from an EMBL/GenBank/DDBJ whole genome shotgun (WGS) entry which is preliminary data.</text>
</comment>
<reference evidence="5 6" key="1">
    <citation type="submission" date="2017-07" db="EMBL/GenBank/DDBJ databases">
        <title>Draft whole genome sequences of clinical Proprionibacteriaceae strains.</title>
        <authorList>
            <person name="Bernier A.-M."/>
            <person name="Bernard K."/>
            <person name="Domingo M.-C."/>
        </authorList>
    </citation>
    <scope>NUCLEOTIDE SEQUENCE [LARGE SCALE GENOMIC DNA]</scope>
    <source>
        <strain evidence="5 6">NML 030167</strain>
    </source>
</reference>
<dbReference type="InterPro" id="IPR028082">
    <property type="entry name" value="Peripla_BP_I"/>
</dbReference>
<sequence length="334" mass="35297">MERRGGRSIKGVAREAGVSIATVSRAINHPDQVSEPTRRKVLEAIRRLDYRPSAEMADRARGAGARIAVLAPFSSYGSYAERLNGIFAVVQPRGMEALVRDQPSSAAAIEPHLDSLPLRSDVAGVIVMGVPVSGDGAARLEESRLPVVLVDSDHPAFSRVEFDDTGAGRLIAEHLLGLGHRQAYFVHEPQAADFRSAGLVRSDAIQAAGLPLTSVPVTPDFGEAVRRLDHWLAGLSDGGAFDAGPVAVVANHDRLGAAVLAAARGRGLQVPEQLRVIGVDDGEIAAVAGLTTIRQPFAESGRLAADLLLAQLADRRRPPARVLLSGELVLRAST</sequence>
<dbReference type="SMART" id="SM00354">
    <property type="entry name" value="HTH_LACI"/>
    <property type="match status" value="1"/>
</dbReference>
<evidence type="ECO:0000313" key="5">
    <source>
        <dbReference type="EMBL" id="OYO14430.1"/>
    </source>
</evidence>
<dbReference type="GO" id="GO:0003700">
    <property type="term" value="F:DNA-binding transcription factor activity"/>
    <property type="evidence" value="ECO:0007669"/>
    <property type="project" value="TreeGrafter"/>
</dbReference>
<evidence type="ECO:0000313" key="6">
    <source>
        <dbReference type="Proteomes" id="UP000215896"/>
    </source>
</evidence>
<dbReference type="PROSITE" id="PS50932">
    <property type="entry name" value="HTH_LACI_2"/>
    <property type="match status" value="1"/>
</dbReference>
<dbReference type="CDD" id="cd01392">
    <property type="entry name" value="HTH_LacI"/>
    <property type="match status" value="1"/>
</dbReference>
<feature type="domain" description="HTH lacI-type" evidence="4">
    <location>
        <begin position="7"/>
        <end position="61"/>
    </location>
</feature>
<gene>
    <name evidence="5" type="ORF">CGZ94_07430</name>
</gene>
<dbReference type="AlphaFoldDB" id="A0A255GF25"/>
<dbReference type="InterPro" id="IPR000843">
    <property type="entry name" value="HTH_LacI"/>
</dbReference>
<dbReference type="Pfam" id="PF13377">
    <property type="entry name" value="Peripla_BP_3"/>
    <property type="match status" value="1"/>
</dbReference>
<evidence type="ECO:0000256" key="1">
    <source>
        <dbReference type="ARBA" id="ARBA00023015"/>
    </source>
</evidence>
<dbReference type="SUPFAM" id="SSF47413">
    <property type="entry name" value="lambda repressor-like DNA-binding domains"/>
    <property type="match status" value="1"/>
</dbReference>
<evidence type="ECO:0000256" key="3">
    <source>
        <dbReference type="ARBA" id="ARBA00023163"/>
    </source>
</evidence>
<dbReference type="InterPro" id="IPR010982">
    <property type="entry name" value="Lambda_DNA-bd_dom_sf"/>
</dbReference>
<keyword evidence="2" id="KW-0238">DNA-binding</keyword>
<name>A0A255GF25_9ACTN</name>
<dbReference type="OrthoDB" id="9798934at2"/>
<dbReference type="SUPFAM" id="SSF53822">
    <property type="entry name" value="Periplasmic binding protein-like I"/>
    <property type="match status" value="1"/>
</dbReference>
<dbReference type="EMBL" id="NMVO01000012">
    <property type="protein sequence ID" value="OYO14430.1"/>
    <property type="molecule type" value="Genomic_DNA"/>
</dbReference>
<keyword evidence="6" id="KW-1185">Reference proteome</keyword>
<keyword evidence="1" id="KW-0805">Transcription regulation</keyword>
<keyword evidence="3" id="KW-0804">Transcription</keyword>
<dbReference type="GO" id="GO:0000976">
    <property type="term" value="F:transcription cis-regulatory region binding"/>
    <property type="evidence" value="ECO:0007669"/>
    <property type="project" value="TreeGrafter"/>
</dbReference>
<organism evidence="5 6">
    <name type="scientific">Enemella evansiae</name>
    <dbReference type="NCBI Taxonomy" id="2016499"/>
    <lineage>
        <taxon>Bacteria</taxon>
        <taxon>Bacillati</taxon>
        <taxon>Actinomycetota</taxon>
        <taxon>Actinomycetes</taxon>
        <taxon>Propionibacteriales</taxon>
        <taxon>Propionibacteriaceae</taxon>
        <taxon>Enemella</taxon>
    </lineage>
</organism>
<dbReference type="PANTHER" id="PTHR30146:SF109">
    <property type="entry name" value="HTH-TYPE TRANSCRIPTIONAL REGULATOR GALS"/>
    <property type="match status" value="1"/>
</dbReference>
<dbReference type="PANTHER" id="PTHR30146">
    <property type="entry name" value="LACI-RELATED TRANSCRIPTIONAL REPRESSOR"/>
    <property type="match status" value="1"/>
</dbReference>
<evidence type="ECO:0000256" key="2">
    <source>
        <dbReference type="ARBA" id="ARBA00023125"/>
    </source>
</evidence>
<protein>
    <submittedName>
        <fullName evidence="5">LacI family transcriptional regulator</fullName>
    </submittedName>
</protein>
<dbReference type="Gene3D" id="3.40.50.2300">
    <property type="match status" value="2"/>
</dbReference>
<dbReference type="Gene3D" id="1.10.260.40">
    <property type="entry name" value="lambda repressor-like DNA-binding domains"/>
    <property type="match status" value="1"/>
</dbReference>